<sequence length="422" mass="46364">MRKWWPSLLAVVLILVAALTGCSQSADNGKIKLRVVTMFGGTDPAKKAYEQALKDFMKAHPDVEIVDESMTATGDDFRTKVKTDFASGNEPDVTFFFTGAEAEPIIQSGAVVPYEEIFAKDKAWSDALSDNVKQQVKAKDGKIYAVPITGFYEGLFVNKSLFKRYGLELPTDWEKFTKSIETFSKNGIIPIAGSLEESYYLIEHFILSAGGPAGHNSKFDNGIHPSWAQGLEKIKEVYEMGGFPKDALTIKDAQAQELFKNKQAAMIVNGSWILGGLTDKEDVEVIPFPVMPGGKANPQDLVAGYTSGFYLSKKSYEDKDKKGLALELIKYLTSKEMVKKFAEANGGVPAVDTKVEGLPTVYQQGHQMVQEANSLSLPIDAQISAEAFNEIRKGIPHIVQGKKTAQEVLQAAQKIEQEKMAK</sequence>
<comment type="caution">
    <text evidence="2">The sequence shown here is derived from an EMBL/GenBank/DDBJ whole genome shotgun (WGS) entry which is preliminary data.</text>
</comment>
<feature type="signal peptide" evidence="1">
    <location>
        <begin position="1"/>
        <end position="25"/>
    </location>
</feature>
<dbReference type="InterPro" id="IPR050490">
    <property type="entry name" value="Bact_solute-bd_prot1"/>
</dbReference>
<protein>
    <submittedName>
        <fullName evidence="2">Carbohydrate ABC transporter substrate-binding protein, CUT1 family</fullName>
    </submittedName>
</protein>
<accession>A0AA45WNM8</accession>
<dbReference type="RefSeq" id="WP_284724241.1">
    <property type="nucleotide sequence ID" value="NZ_FXTU01000003.1"/>
</dbReference>
<proteinExistence type="predicted"/>
<keyword evidence="3" id="KW-1185">Reference proteome</keyword>
<keyword evidence="1" id="KW-0732">Signal</keyword>
<dbReference type="Gene3D" id="3.40.190.10">
    <property type="entry name" value="Periplasmic binding protein-like II"/>
    <property type="match status" value="2"/>
</dbReference>
<evidence type="ECO:0000313" key="2">
    <source>
        <dbReference type="EMBL" id="SMP18938.1"/>
    </source>
</evidence>
<gene>
    <name evidence="2" type="ORF">SAMN06265361_103230</name>
</gene>
<evidence type="ECO:0000256" key="1">
    <source>
        <dbReference type="SAM" id="SignalP"/>
    </source>
</evidence>
<dbReference type="Proteomes" id="UP001157946">
    <property type="component" value="Unassembled WGS sequence"/>
</dbReference>
<dbReference type="Pfam" id="PF01547">
    <property type="entry name" value="SBP_bac_1"/>
    <property type="match status" value="1"/>
</dbReference>
<dbReference type="SUPFAM" id="SSF53850">
    <property type="entry name" value="Periplasmic binding protein-like II"/>
    <property type="match status" value="1"/>
</dbReference>
<feature type="chain" id="PRO_5041465795" evidence="1">
    <location>
        <begin position="26"/>
        <end position="422"/>
    </location>
</feature>
<dbReference type="AlphaFoldDB" id="A0AA45WNM8"/>
<dbReference type="PANTHER" id="PTHR43649">
    <property type="entry name" value="ARABINOSE-BINDING PROTEIN-RELATED"/>
    <property type="match status" value="1"/>
</dbReference>
<evidence type="ECO:0000313" key="3">
    <source>
        <dbReference type="Proteomes" id="UP001157946"/>
    </source>
</evidence>
<name>A0AA45WNM8_9BACL</name>
<dbReference type="PROSITE" id="PS51257">
    <property type="entry name" value="PROKAR_LIPOPROTEIN"/>
    <property type="match status" value="1"/>
</dbReference>
<dbReference type="EMBL" id="FXTU01000003">
    <property type="protein sequence ID" value="SMP18938.1"/>
    <property type="molecule type" value="Genomic_DNA"/>
</dbReference>
<reference evidence="2" key="1">
    <citation type="submission" date="2017-05" db="EMBL/GenBank/DDBJ databases">
        <authorList>
            <person name="Varghese N."/>
            <person name="Submissions S."/>
        </authorList>
    </citation>
    <scope>NUCLEOTIDE SEQUENCE</scope>
    <source>
        <strain evidence="2">DSM 45262</strain>
    </source>
</reference>
<dbReference type="InterPro" id="IPR006059">
    <property type="entry name" value="SBP"/>
</dbReference>
<organism evidence="2 3">
    <name type="scientific">Laceyella tengchongensis</name>
    <dbReference type="NCBI Taxonomy" id="574699"/>
    <lineage>
        <taxon>Bacteria</taxon>
        <taxon>Bacillati</taxon>
        <taxon>Bacillota</taxon>
        <taxon>Bacilli</taxon>
        <taxon>Bacillales</taxon>
        <taxon>Thermoactinomycetaceae</taxon>
        <taxon>Laceyella</taxon>
    </lineage>
</organism>